<dbReference type="InterPro" id="IPR003409">
    <property type="entry name" value="MORN"/>
</dbReference>
<gene>
    <name evidence="10" type="ORF">PGLA1383_LOCUS43779</name>
</gene>
<dbReference type="Gene3D" id="1.10.150.50">
    <property type="entry name" value="Transcription Factor, Ets-1"/>
    <property type="match status" value="1"/>
</dbReference>
<feature type="region of interest" description="Disordered" evidence="7">
    <location>
        <begin position="753"/>
        <end position="846"/>
    </location>
</feature>
<feature type="compositionally biased region" description="Basic and acidic residues" evidence="7">
    <location>
        <begin position="993"/>
        <end position="1005"/>
    </location>
</feature>
<dbReference type="GO" id="GO:0070736">
    <property type="term" value="F:protein-glycine ligase activity, initiating"/>
    <property type="evidence" value="ECO:0007669"/>
    <property type="project" value="TreeGrafter"/>
</dbReference>
<keyword evidence="11" id="KW-1185">Reference proteome</keyword>
<dbReference type="GO" id="GO:0004672">
    <property type="term" value="F:protein kinase activity"/>
    <property type="evidence" value="ECO:0007669"/>
    <property type="project" value="InterPro"/>
</dbReference>
<feature type="compositionally biased region" description="Low complexity" evidence="7">
    <location>
        <begin position="808"/>
        <end position="828"/>
    </location>
</feature>
<dbReference type="InterPro" id="IPR001245">
    <property type="entry name" value="Ser-Thr/Tyr_kinase_cat_dom"/>
</dbReference>
<keyword evidence="4" id="KW-0677">Repeat</keyword>
<dbReference type="Pfam" id="PF03133">
    <property type="entry name" value="TTL"/>
    <property type="match status" value="2"/>
</dbReference>
<dbReference type="InterPro" id="IPR013761">
    <property type="entry name" value="SAM/pointed_sf"/>
</dbReference>
<dbReference type="GO" id="GO:0005524">
    <property type="term" value="F:ATP binding"/>
    <property type="evidence" value="ECO:0007669"/>
    <property type="project" value="UniProtKB-KW"/>
</dbReference>
<comment type="subcellular location">
    <subcellularLocation>
        <location evidence="1">Cytoplasm</location>
    </subcellularLocation>
</comment>
<dbReference type="Pfam" id="PF02493">
    <property type="entry name" value="MORN"/>
    <property type="match status" value="2"/>
</dbReference>
<dbReference type="InterPro" id="IPR001660">
    <property type="entry name" value="SAM"/>
</dbReference>
<feature type="compositionally biased region" description="Low complexity" evidence="7">
    <location>
        <begin position="776"/>
        <end position="794"/>
    </location>
</feature>
<dbReference type="SMART" id="SM00454">
    <property type="entry name" value="SAM"/>
    <property type="match status" value="1"/>
</dbReference>
<evidence type="ECO:0008006" key="12">
    <source>
        <dbReference type="Google" id="ProtNLM"/>
    </source>
</evidence>
<dbReference type="InterPro" id="IPR051437">
    <property type="entry name" value="TTLL_monoglycylase"/>
</dbReference>
<dbReference type="Pfam" id="PF07714">
    <property type="entry name" value="PK_Tyr_Ser-Thr"/>
    <property type="match status" value="1"/>
</dbReference>
<dbReference type="SMART" id="SM00698">
    <property type="entry name" value="MORN"/>
    <property type="match status" value="2"/>
</dbReference>
<feature type="compositionally biased region" description="Acidic residues" evidence="7">
    <location>
        <begin position="754"/>
        <end position="763"/>
    </location>
</feature>
<feature type="region of interest" description="Disordered" evidence="7">
    <location>
        <begin position="167"/>
        <end position="244"/>
    </location>
</feature>
<dbReference type="PANTHER" id="PTHR45870">
    <property type="entry name" value="TUBULIN MONOGLYCYLASE TTLL3"/>
    <property type="match status" value="1"/>
</dbReference>
<dbReference type="SUPFAM" id="SSF56059">
    <property type="entry name" value="Glutathione synthetase ATP-binding domain-like"/>
    <property type="match status" value="1"/>
</dbReference>
<dbReference type="Gene3D" id="3.30.470.20">
    <property type="entry name" value="ATP-grasp fold, B domain"/>
    <property type="match status" value="2"/>
</dbReference>
<name>A0A813GP88_POLGL</name>
<reference evidence="10" key="1">
    <citation type="submission" date="2021-02" db="EMBL/GenBank/DDBJ databases">
        <authorList>
            <person name="Dougan E. K."/>
            <person name="Rhodes N."/>
            <person name="Thang M."/>
            <person name="Chan C."/>
        </authorList>
    </citation>
    <scope>NUCLEOTIDE SEQUENCE</scope>
</reference>
<keyword evidence="6" id="KW-0067">ATP-binding</keyword>
<dbReference type="EMBL" id="CAJNNV010029070">
    <property type="protein sequence ID" value="CAE8626907.1"/>
    <property type="molecule type" value="Genomic_DNA"/>
</dbReference>
<feature type="compositionally biased region" description="Low complexity" evidence="7">
    <location>
        <begin position="1157"/>
        <end position="1176"/>
    </location>
</feature>
<evidence type="ECO:0000259" key="8">
    <source>
        <dbReference type="PROSITE" id="PS50011"/>
    </source>
</evidence>
<dbReference type="OrthoDB" id="448221at2759"/>
<accession>A0A813GP88</accession>
<feature type="region of interest" description="Disordered" evidence="7">
    <location>
        <begin position="1141"/>
        <end position="1176"/>
    </location>
</feature>
<dbReference type="InterPro" id="IPR011009">
    <property type="entry name" value="Kinase-like_dom_sf"/>
</dbReference>
<dbReference type="GO" id="GO:0005737">
    <property type="term" value="C:cytoplasm"/>
    <property type="evidence" value="ECO:0007669"/>
    <property type="project" value="UniProtKB-SubCell"/>
</dbReference>
<comment type="caution">
    <text evidence="10">The sequence shown here is derived from an EMBL/GenBank/DDBJ whole genome shotgun (WGS) entry which is preliminary data.</text>
</comment>
<dbReference type="SUPFAM" id="SSF47769">
    <property type="entry name" value="SAM/Pointed domain"/>
    <property type="match status" value="1"/>
</dbReference>
<dbReference type="InterPro" id="IPR000719">
    <property type="entry name" value="Prot_kinase_dom"/>
</dbReference>
<evidence type="ECO:0000256" key="1">
    <source>
        <dbReference type="ARBA" id="ARBA00004496"/>
    </source>
</evidence>
<dbReference type="InterPro" id="IPR004344">
    <property type="entry name" value="TTL/TTLL_fam"/>
</dbReference>
<feature type="domain" description="SAM" evidence="9">
    <location>
        <begin position="1182"/>
        <end position="1246"/>
    </location>
</feature>
<dbReference type="PANTHER" id="PTHR45870:SF2">
    <property type="entry name" value="TUBULIN MONOGLYCYLASE TTLL3"/>
    <property type="match status" value="1"/>
</dbReference>
<dbReference type="Proteomes" id="UP000654075">
    <property type="component" value="Unassembled WGS sequence"/>
</dbReference>
<dbReference type="PROSITE" id="PS50011">
    <property type="entry name" value="PROTEIN_KINASE_DOM"/>
    <property type="match status" value="1"/>
</dbReference>
<feature type="domain" description="Protein kinase" evidence="8">
    <location>
        <begin position="1188"/>
        <end position="1530"/>
    </location>
</feature>
<dbReference type="PROSITE" id="PS50105">
    <property type="entry name" value="SAM_DOMAIN"/>
    <property type="match status" value="1"/>
</dbReference>
<evidence type="ECO:0000256" key="5">
    <source>
        <dbReference type="ARBA" id="ARBA00022741"/>
    </source>
</evidence>
<feature type="region of interest" description="Disordered" evidence="7">
    <location>
        <begin position="1"/>
        <end position="69"/>
    </location>
</feature>
<feature type="region of interest" description="Disordered" evidence="7">
    <location>
        <begin position="971"/>
        <end position="1007"/>
    </location>
</feature>
<evidence type="ECO:0000313" key="10">
    <source>
        <dbReference type="EMBL" id="CAE8626907.1"/>
    </source>
</evidence>
<feature type="region of interest" description="Disordered" evidence="7">
    <location>
        <begin position="511"/>
        <end position="533"/>
    </location>
</feature>
<evidence type="ECO:0000259" key="9">
    <source>
        <dbReference type="PROSITE" id="PS50105"/>
    </source>
</evidence>
<feature type="compositionally biased region" description="Acidic residues" evidence="7">
    <location>
        <begin position="202"/>
        <end position="217"/>
    </location>
</feature>
<feature type="compositionally biased region" description="Basic residues" evidence="7">
    <location>
        <begin position="975"/>
        <end position="992"/>
    </location>
</feature>
<keyword evidence="2" id="KW-0963">Cytoplasm</keyword>
<dbReference type="PROSITE" id="PS51221">
    <property type="entry name" value="TTL"/>
    <property type="match status" value="1"/>
</dbReference>
<evidence type="ECO:0000256" key="4">
    <source>
        <dbReference type="ARBA" id="ARBA00022737"/>
    </source>
</evidence>
<dbReference type="SUPFAM" id="SSF56112">
    <property type="entry name" value="Protein kinase-like (PK-like)"/>
    <property type="match status" value="1"/>
</dbReference>
<protein>
    <recommendedName>
        <fullName evidence="12">Non-specific protein-tyrosine kinase</fullName>
    </recommendedName>
</protein>
<evidence type="ECO:0000256" key="6">
    <source>
        <dbReference type="ARBA" id="ARBA00022840"/>
    </source>
</evidence>
<dbReference type="SUPFAM" id="SSF82185">
    <property type="entry name" value="Histone H3 K4-specific methyltransferase SET7/9 N-terminal domain"/>
    <property type="match status" value="1"/>
</dbReference>
<feature type="compositionally biased region" description="Acidic residues" evidence="7">
    <location>
        <begin position="837"/>
        <end position="846"/>
    </location>
</feature>
<dbReference type="GO" id="GO:0015630">
    <property type="term" value="C:microtubule cytoskeleton"/>
    <property type="evidence" value="ECO:0007669"/>
    <property type="project" value="TreeGrafter"/>
</dbReference>
<proteinExistence type="predicted"/>
<dbReference type="Pfam" id="PF07647">
    <property type="entry name" value="SAM_2"/>
    <property type="match status" value="1"/>
</dbReference>
<dbReference type="Gene3D" id="2.20.110.10">
    <property type="entry name" value="Histone H3 K4-specific methyltransferase SET7/9 N-terminal domain"/>
    <property type="match status" value="1"/>
</dbReference>
<evidence type="ECO:0000313" key="11">
    <source>
        <dbReference type="Proteomes" id="UP000654075"/>
    </source>
</evidence>
<evidence type="ECO:0000256" key="2">
    <source>
        <dbReference type="ARBA" id="ARBA00022490"/>
    </source>
</evidence>
<evidence type="ECO:0000256" key="3">
    <source>
        <dbReference type="ARBA" id="ARBA00022598"/>
    </source>
</evidence>
<dbReference type="Gene3D" id="1.10.510.10">
    <property type="entry name" value="Transferase(Phosphotransferase) domain 1"/>
    <property type="match status" value="1"/>
</dbReference>
<feature type="compositionally biased region" description="Basic and acidic residues" evidence="7">
    <location>
        <begin position="511"/>
        <end position="521"/>
    </location>
</feature>
<feature type="compositionally biased region" description="Basic and acidic residues" evidence="7">
    <location>
        <begin position="1"/>
        <end position="29"/>
    </location>
</feature>
<keyword evidence="3" id="KW-0436">Ligase</keyword>
<keyword evidence="5" id="KW-0547">Nucleotide-binding</keyword>
<sequence length="1547" mass="171664">MSARHLDLLRDLSARNKEKEEQQRKEETRHSKRVTTLRDRILSKNSAGGCTEGESAAPPDENASADERRQWQVRCNKDIESRQREAIDRLQELQRAKMAKVEREQLKRQWRAHKAKGYLLEACKDPELKGFLEVQKPRALPKLPVNAPATISAARYLSLPRRRLNGDSEAADDQVDGDGGHTPRTTASSRPSSVQALNKAEDLEEAEGRDAEEEGEADPTTPSKKQEQSGAVGAGAGAEGGRSLLNSSNKLATQVSQTGGVSKFLSKLKCVQAQQCMRSASDMAEWKRRNGCPPDKQVFICCGGYPDFTEAMLARGWFHNPDKESRFFDMKWSPAADIKHDKLLPEQAVVHFQGNREITTKVGLTLNLRNCASICGADPDSFYPRAFDLYDPLEREDFVLDFKFSKAQAILREFLRTLESGAEMTFSHDVISLSTKICMRLVTDVDDVLDVPELCAGLANVSAREWSILEQVCLDDVTQRLLQCSSKEDLDGFILKKNVLTDAQKIREAEKEKRKKEKEADQGVVVKPQKKKKKAKKDEDEEVEFCAPLTAYEGTRGLHLIKQAKGILLELDQANRQYGTNGCRNAWIVKPSGKSRGRGIKVMRELDEIFRNCETDGFQWICQKYIERPQLIHGYKFDIRQWVLVVDWNPLTVYIWAQPYLRFAGQKYDETLADRSEFVHLVNNSIIKNMDGFNEKNEDLDSCGYMWFRQQYEDYLHKTCCKCKRHRTPFITPPPYTCETFGVRWEDVAFTAKDEDDDDEDEDAGPKPSTQPTPRAADVSDGSSTSAGSSSPRSGSEDGETAQHKEAASATAATKAAAASAKPEAKAPGDFSSIPEHEDDNDESVEECEDLWASCIRPQMEKIIIQSLMSVSDGVQHRKNTAELFGYDFMIGEGLDKPETWLIEVNSSPACDYSTPVTCPLVKKVMEDTAKVLVDLKENPEAPTGEWNLIKHDFGKPVPVRQGGQPMMQLEVQGKRLKAPKGFKKKSKKKKSEKNDSDGEGEHFEASPPFPVELVSQWVQKCRVTGCAQDPPGMQELLLLPDAGAYFGNFDSQGRRHGFGVQMSAAGDLYEGEWQGGLRHGTGRETLGSRVAGRPCAQGDSAPSYFCGPFQDGERHGKGLSCEDKEHLYFETWKAGQLVSREPQPWPERFGPEAESEMPSAAAEGGSSSPPKKQSQLPIAAWTVQDVLRWLNASRLGRFASVFQGAGIDGQQLLSLSHEVLEGKLHILRYGHRCQLLEAIRRHLAQQRAEMGGSENEKDLVIPQNFLRFGQPLASDVTVKAWYLGKEVAVRALHGSSGVALHKERWAACLASLACLRHPSLVYLLGVVVPGSSCSAFGVVSEYAAGVSLQTWIQRPATSLRPLVAVSLPSLLKVAKGIATAMSYLHSRSAYHLRLSPQSVILDAGLGVKVADYAVAALEACIEEADFRLELCRPWAPPEVLRRPHRRQSDGSVDVYAFGVIVWEMLTGRPPFDGLSPAQLVVAVGFGGQELSWPSSPPAPRLWALAKACAHREAASRPTFEEVLKPLQLFGTPDIALEDALLGFFTG</sequence>
<evidence type="ECO:0000256" key="7">
    <source>
        <dbReference type="SAM" id="MobiDB-lite"/>
    </source>
</evidence>
<feature type="compositionally biased region" description="Low complexity" evidence="7">
    <location>
        <begin position="182"/>
        <end position="193"/>
    </location>
</feature>
<organism evidence="10 11">
    <name type="scientific">Polarella glacialis</name>
    <name type="common">Dinoflagellate</name>
    <dbReference type="NCBI Taxonomy" id="89957"/>
    <lineage>
        <taxon>Eukaryota</taxon>
        <taxon>Sar</taxon>
        <taxon>Alveolata</taxon>
        <taxon>Dinophyceae</taxon>
        <taxon>Suessiales</taxon>
        <taxon>Suessiaceae</taxon>
        <taxon>Polarella</taxon>
    </lineage>
</organism>